<accession>A0AAV7TKJ9</accession>
<proteinExistence type="predicted"/>
<evidence type="ECO:0000256" key="1">
    <source>
        <dbReference type="SAM" id="MobiDB-lite"/>
    </source>
</evidence>
<feature type="region of interest" description="Disordered" evidence="1">
    <location>
        <begin position="46"/>
        <end position="73"/>
    </location>
</feature>
<dbReference type="AlphaFoldDB" id="A0AAV7TKJ9"/>
<dbReference type="Proteomes" id="UP001066276">
    <property type="component" value="Chromosome 3_2"/>
</dbReference>
<dbReference type="EMBL" id="JANPWB010000006">
    <property type="protein sequence ID" value="KAJ1177132.1"/>
    <property type="molecule type" value="Genomic_DNA"/>
</dbReference>
<evidence type="ECO:0000313" key="2">
    <source>
        <dbReference type="EMBL" id="KAJ1177132.1"/>
    </source>
</evidence>
<protein>
    <submittedName>
        <fullName evidence="2">Uncharacterized protein</fullName>
    </submittedName>
</protein>
<keyword evidence="3" id="KW-1185">Reference proteome</keyword>
<organism evidence="2 3">
    <name type="scientific">Pleurodeles waltl</name>
    <name type="common">Iberian ribbed newt</name>
    <dbReference type="NCBI Taxonomy" id="8319"/>
    <lineage>
        <taxon>Eukaryota</taxon>
        <taxon>Metazoa</taxon>
        <taxon>Chordata</taxon>
        <taxon>Craniata</taxon>
        <taxon>Vertebrata</taxon>
        <taxon>Euteleostomi</taxon>
        <taxon>Amphibia</taxon>
        <taxon>Batrachia</taxon>
        <taxon>Caudata</taxon>
        <taxon>Salamandroidea</taxon>
        <taxon>Salamandridae</taxon>
        <taxon>Pleurodelinae</taxon>
        <taxon>Pleurodeles</taxon>
    </lineage>
</organism>
<sequence length="151" mass="16846">MAVPEVKVRSPDVELFQTGNTRLELQGARDMNIRVQIKISPCARQLAPHADRNHSAKNKSKVPPGAQRQQRQLEVRCWGPSDSSRQFAPPWLKTRCSVDALLRKLIRDIGCHRVSPEVLIRLPDKGGLGAPGFKLYQLAAQLQTAMDSQMA</sequence>
<name>A0AAV7TKJ9_PLEWA</name>
<evidence type="ECO:0000313" key="3">
    <source>
        <dbReference type="Proteomes" id="UP001066276"/>
    </source>
</evidence>
<gene>
    <name evidence="2" type="ORF">NDU88_002394</name>
</gene>
<reference evidence="2" key="1">
    <citation type="journal article" date="2022" name="bioRxiv">
        <title>Sequencing and chromosome-scale assembly of the giantPleurodeles waltlgenome.</title>
        <authorList>
            <person name="Brown T."/>
            <person name="Elewa A."/>
            <person name="Iarovenko S."/>
            <person name="Subramanian E."/>
            <person name="Araus A.J."/>
            <person name="Petzold A."/>
            <person name="Susuki M."/>
            <person name="Suzuki K.-i.T."/>
            <person name="Hayashi T."/>
            <person name="Toyoda A."/>
            <person name="Oliveira C."/>
            <person name="Osipova E."/>
            <person name="Leigh N.D."/>
            <person name="Simon A."/>
            <person name="Yun M.H."/>
        </authorList>
    </citation>
    <scope>NUCLEOTIDE SEQUENCE</scope>
    <source>
        <strain evidence="2">20211129_DDA</strain>
        <tissue evidence="2">Liver</tissue>
    </source>
</reference>
<comment type="caution">
    <text evidence="2">The sequence shown here is derived from an EMBL/GenBank/DDBJ whole genome shotgun (WGS) entry which is preliminary data.</text>
</comment>